<dbReference type="AlphaFoldDB" id="B7ZYB5"/>
<organism evidence="2">
    <name type="scientific">Zea mays</name>
    <name type="common">Maize</name>
    <dbReference type="NCBI Taxonomy" id="4577"/>
    <lineage>
        <taxon>Eukaryota</taxon>
        <taxon>Viridiplantae</taxon>
        <taxon>Streptophyta</taxon>
        <taxon>Embryophyta</taxon>
        <taxon>Tracheophyta</taxon>
        <taxon>Spermatophyta</taxon>
        <taxon>Magnoliopsida</taxon>
        <taxon>Liliopsida</taxon>
        <taxon>Poales</taxon>
        <taxon>Poaceae</taxon>
        <taxon>PACMAD clade</taxon>
        <taxon>Panicoideae</taxon>
        <taxon>Andropogonodae</taxon>
        <taxon>Andropogoneae</taxon>
        <taxon>Tripsacinae</taxon>
        <taxon>Zea</taxon>
    </lineage>
</organism>
<proteinExistence type="evidence at transcript level"/>
<accession>B7ZYB5</accession>
<dbReference type="InterPro" id="IPR000717">
    <property type="entry name" value="PCI_dom"/>
</dbReference>
<dbReference type="PROSITE" id="PS50250">
    <property type="entry name" value="PCI"/>
    <property type="match status" value="1"/>
</dbReference>
<dbReference type="PANTHER" id="PTHR12436">
    <property type="entry name" value="80 KDA MCM3-ASSOCIATED PROTEIN"/>
    <property type="match status" value="1"/>
</dbReference>
<dbReference type="InterPro" id="IPR005062">
    <property type="entry name" value="SAC3/GANP/THP3_conserved"/>
</dbReference>
<dbReference type="Gene3D" id="1.25.40.990">
    <property type="match status" value="1"/>
</dbReference>
<evidence type="ECO:0000313" key="2">
    <source>
        <dbReference type="EMBL" id="ACL52914.1"/>
    </source>
</evidence>
<dbReference type="PANTHER" id="PTHR12436:SF33">
    <property type="entry name" value="OS05G0462600 PROTEIN"/>
    <property type="match status" value="1"/>
</dbReference>
<evidence type="ECO:0000259" key="1">
    <source>
        <dbReference type="PROSITE" id="PS50250"/>
    </source>
</evidence>
<protein>
    <recommendedName>
        <fullName evidence="1">PCI domain-containing protein</fullName>
    </recommendedName>
</protein>
<name>B7ZYB5_MAIZE</name>
<feature type="domain" description="PCI" evidence="1">
    <location>
        <begin position="1"/>
        <end position="147"/>
    </location>
</feature>
<dbReference type="EMBL" id="BT054307">
    <property type="protein sequence ID" value="ACL52914.1"/>
    <property type="molecule type" value="mRNA"/>
</dbReference>
<dbReference type="Pfam" id="PF03399">
    <property type="entry name" value="SAC3_GANP"/>
    <property type="match status" value="1"/>
</dbReference>
<dbReference type="InterPro" id="IPR045107">
    <property type="entry name" value="SAC3/GANP/THP3"/>
</dbReference>
<reference evidence="2" key="1">
    <citation type="journal article" date="2009" name="PLoS Genet.">
        <title>Sequencing, mapping, and analysis of 27,455 maize full-length cDNAs.</title>
        <authorList>
            <person name="Soderlund C."/>
            <person name="Descour A."/>
            <person name="Kudrna D."/>
            <person name="Bomhoff M."/>
            <person name="Boyd L."/>
            <person name="Currie J."/>
            <person name="Angelova A."/>
            <person name="Collura K."/>
            <person name="Wissotski M."/>
            <person name="Ashley E."/>
            <person name="Morrow D."/>
            <person name="Fernandes J."/>
            <person name="Walbot V."/>
            <person name="Yu Y."/>
        </authorList>
    </citation>
    <scope>NUCLEOTIDE SEQUENCE</scope>
    <source>
        <strain evidence="2">B73</strain>
    </source>
</reference>
<sequence length="184" mass="20161">MLHSNNKRDLLSSMASLSKEAKQDAAVKHALAVHASVLSGNYVLFFKLYKKAPNLNSCLMDLYVERMRFEAMKCMSRSYRPTVPVGYVAQILGFMRTDTGCATNGDDGLEECEKWLKAHGIVLSEGNSGELQIDMKASSSTLYMPEPENAVAHGDASLAVDDLLARTDGHLKRCSSDEPTVDTP</sequence>